<evidence type="ECO:0000259" key="1">
    <source>
        <dbReference type="Pfam" id="PF13472"/>
    </source>
</evidence>
<keyword evidence="3" id="KW-1185">Reference proteome</keyword>
<feature type="domain" description="SGNH hydrolase-type esterase" evidence="1">
    <location>
        <begin position="10"/>
        <end position="191"/>
    </location>
</feature>
<dbReference type="Proteomes" id="UP001201262">
    <property type="component" value="Unassembled WGS sequence"/>
</dbReference>
<dbReference type="CDD" id="cd01838">
    <property type="entry name" value="Isoamyl_acetate_hydrolase_like"/>
    <property type="match status" value="1"/>
</dbReference>
<dbReference type="GeneID" id="70239547"/>
<dbReference type="Gene3D" id="3.40.50.1110">
    <property type="entry name" value="SGNH hydrolase"/>
    <property type="match status" value="1"/>
</dbReference>
<organism evidence="2 3">
    <name type="scientific">Talaromyces proteolyticus</name>
    <dbReference type="NCBI Taxonomy" id="1131652"/>
    <lineage>
        <taxon>Eukaryota</taxon>
        <taxon>Fungi</taxon>
        <taxon>Dikarya</taxon>
        <taxon>Ascomycota</taxon>
        <taxon>Pezizomycotina</taxon>
        <taxon>Eurotiomycetes</taxon>
        <taxon>Eurotiomycetidae</taxon>
        <taxon>Eurotiales</taxon>
        <taxon>Trichocomaceae</taxon>
        <taxon>Talaromyces</taxon>
        <taxon>Talaromyces sect. Bacilispori</taxon>
    </lineage>
</organism>
<dbReference type="InterPro" id="IPR013830">
    <property type="entry name" value="SGNH_hydro"/>
</dbReference>
<protein>
    <submittedName>
        <fullName evidence="2">SGNH hydrolase-type esterase domain-containing protein</fullName>
    </submittedName>
</protein>
<dbReference type="InterPro" id="IPR036514">
    <property type="entry name" value="SGNH_hydro_sf"/>
</dbReference>
<dbReference type="GO" id="GO:0016787">
    <property type="term" value="F:hydrolase activity"/>
    <property type="evidence" value="ECO:0007669"/>
    <property type="project" value="UniProtKB-KW"/>
</dbReference>
<dbReference type="PANTHER" id="PTHR14209:SF19">
    <property type="entry name" value="ISOAMYL ACETATE-HYDROLYZING ESTERASE 1 HOMOLOG"/>
    <property type="match status" value="1"/>
</dbReference>
<dbReference type="InterPro" id="IPR045136">
    <property type="entry name" value="Iah1-like"/>
</dbReference>
<sequence length="250" mass="27946">MSLAFDKVILFGDSITQLAYLQEKGFCFGSAMQNAYCRKLDVIQRGYGGYTSDHAAAIIDRIIQQETINSKIKLIVVFFGTNDSVVPETEDHVPLARYKDNLRKMIGASHQVGSRVILVGPAPFNHHQFMDEIEKIRDVVGVDWVCDRTTLRAREYCDAAIELGKELNVPTVPLWYLIMAEIGWREGDPIDGLAESPASNELSKYLSDGLHFLGPAYSILFQHTMKAIKVVYPELDPSALPTRDPARTAL</sequence>
<evidence type="ECO:0000313" key="3">
    <source>
        <dbReference type="Proteomes" id="UP001201262"/>
    </source>
</evidence>
<dbReference type="AlphaFoldDB" id="A0AAD4KWA4"/>
<proteinExistence type="predicted"/>
<dbReference type="PANTHER" id="PTHR14209">
    <property type="entry name" value="ISOAMYL ACETATE-HYDROLYZING ESTERASE 1"/>
    <property type="match status" value="1"/>
</dbReference>
<dbReference type="SUPFAM" id="SSF52266">
    <property type="entry name" value="SGNH hydrolase"/>
    <property type="match status" value="1"/>
</dbReference>
<comment type="caution">
    <text evidence="2">The sequence shown here is derived from an EMBL/GenBank/DDBJ whole genome shotgun (WGS) entry which is preliminary data.</text>
</comment>
<name>A0AAD4KWA4_9EURO</name>
<dbReference type="RefSeq" id="XP_046075764.1">
    <property type="nucleotide sequence ID" value="XM_046209260.1"/>
</dbReference>
<reference evidence="2" key="1">
    <citation type="submission" date="2021-12" db="EMBL/GenBank/DDBJ databases">
        <title>Convergent genome expansion in fungi linked to evolution of root-endophyte symbiosis.</title>
        <authorList>
            <consortium name="DOE Joint Genome Institute"/>
            <person name="Ke Y.-H."/>
            <person name="Bonito G."/>
            <person name="Liao H.-L."/>
            <person name="Looney B."/>
            <person name="Rojas-Flechas A."/>
            <person name="Nash J."/>
            <person name="Hameed K."/>
            <person name="Schadt C."/>
            <person name="Martin F."/>
            <person name="Crous P.W."/>
            <person name="Miettinen O."/>
            <person name="Magnuson J.K."/>
            <person name="Labbe J."/>
            <person name="Jacobson D."/>
            <person name="Doktycz M.J."/>
            <person name="Veneault-Fourrey C."/>
            <person name="Kuo A."/>
            <person name="Mondo S."/>
            <person name="Calhoun S."/>
            <person name="Riley R."/>
            <person name="Ohm R."/>
            <person name="LaButti K."/>
            <person name="Andreopoulos B."/>
            <person name="Pangilinan J."/>
            <person name="Nolan M."/>
            <person name="Tritt A."/>
            <person name="Clum A."/>
            <person name="Lipzen A."/>
            <person name="Daum C."/>
            <person name="Barry K."/>
            <person name="Grigoriev I.V."/>
            <person name="Vilgalys R."/>
        </authorList>
    </citation>
    <scope>NUCLEOTIDE SEQUENCE</scope>
    <source>
        <strain evidence="2">PMI_201</strain>
    </source>
</reference>
<evidence type="ECO:0000313" key="2">
    <source>
        <dbReference type="EMBL" id="KAH8702388.1"/>
    </source>
</evidence>
<dbReference type="EMBL" id="JAJTJA010000003">
    <property type="protein sequence ID" value="KAH8702388.1"/>
    <property type="molecule type" value="Genomic_DNA"/>
</dbReference>
<dbReference type="Pfam" id="PF13472">
    <property type="entry name" value="Lipase_GDSL_2"/>
    <property type="match status" value="1"/>
</dbReference>
<keyword evidence="2" id="KW-0378">Hydrolase</keyword>
<accession>A0AAD4KWA4</accession>
<gene>
    <name evidence="2" type="ORF">BGW36DRAFT_116131</name>
</gene>